<evidence type="ECO:0000256" key="3">
    <source>
        <dbReference type="ARBA" id="ARBA00011738"/>
    </source>
</evidence>
<evidence type="ECO:0000256" key="6">
    <source>
        <dbReference type="ARBA" id="ARBA00023239"/>
    </source>
</evidence>
<evidence type="ECO:0000256" key="7">
    <source>
        <dbReference type="ARBA" id="ARBA00035633"/>
    </source>
</evidence>
<comment type="similarity">
    <text evidence="2 13">Belongs to the class-IV pyridoxal-phosphate-dependent aminotransferase family.</text>
</comment>
<name>A0A106C2Z8_SHEFR</name>
<evidence type="ECO:0000313" key="16">
    <source>
        <dbReference type="Proteomes" id="UP000055702"/>
    </source>
</evidence>
<evidence type="ECO:0000256" key="5">
    <source>
        <dbReference type="ARBA" id="ARBA00022909"/>
    </source>
</evidence>
<keyword evidence="5" id="KW-0289">Folate biosynthesis</keyword>
<reference evidence="15 16" key="1">
    <citation type="submission" date="2016-01" db="EMBL/GenBank/DDBJ databases">
        <title>Draft genome of the antarctic isolate Shewanella frigidimarina Ag06-30.</title>
        <authorList>
            <person name="Parmeciano Di Noto G."/>
            <person name="Vazquez S."/>
            <person name="Mac Cormack W."/>
            <person name="Iriarte A."/>
            <person name="Quiroga C."/>
        </authorList>
    </citation>
    <scope>NUCLEOTIDE SEQUENCE [LARGE SCALE GENOMIC DNA]</scope>
    <source>
        <strain evidence="15 16">Ag06-30</strain>
    </source>
</reference>
<dbReference type="GO" id="GO:0008696">
    <property type="term" value="F:4-amino-4-deoxychorismate lyase activity"/>
    <property type="evidence" value="ECO:0007669"/>
    <property type="project" value="UniProtKB-UniRule"/>
</dbReference>
<dbReference type="FunFam" id="3.20.10.10:FF:000002">
    <property type="entry name" value="D-alanine aminotransferase"/>
    <property type="match status" value="1"/>
</dbReference>
<dbReference type="EMBL" id="LRDC01000001">
    <property type="protein sequence ID" value="KVX03291.1"/>
    <property type="molecule type" value="Genomic_DNA"/>
</dbReference>
<evidence type="ECO:0000256" key="13">
    <source>
        <dbReference type="RuleBase" id="RU004106"/>
    </source>
</evidence>
<dbReference type="GO" id="GO:0046656">
    <property type="term" value="P:folic acid biosynthetic process"/>
    <property type="evidence" value="ECO:0007669"/>
    <property type="project" value="UniProtKB-KW"/>
</dbReference>
<dbReference type="Gene3D" id="3.30.470.10">
    <property type="match status" value="1"/>
</dbReference>
<evidence type="ECO:0000256" key="10">
    <source>
        <dbReference type="ARBA" id="ARBA00054027"/>
    </source>
</evidence>
<evidence type="ECO:0000256" key="1">
    <source>
        <dbReference type="ARBA" id="ARBA00001933"/>
    </source>
</evidence>
<evidence type="ECO:0000256" key="8">
    <source>
        <dbReference type="ARBA" id="ARBA00035676"/>
    </source>
</evidence>
<dbReference type="GO" id="GO:0030170">
    <property type="term" value="F:pyridoxal phosphate binding"/>
    <property type="evidence" value="ECO:0007669"/>
    <property type="project" value="InterPro"/>
</dbReference>
<dbReference type="NCBIfam" id="TIGR03461">
    <property type="entry name" value="pabC_Proteo"/>
    <property type="match status" value="1"/>
</dbReference>
<comment type="pathway">
    <text evidence="7">Cofactor biosynthesis; tetrahydrofolate biosynthesis; 4-aminobenzoate from chorismate: step 2/2.</text>
</comment>
<evidence type="ECO:0000256" key="11">
    <source>
        <dbReference type="ARBA" id="ARBA00069174"/>
    </source>
</evidence>
<dbReference type="InterPro" id="IPR001544">
    <property type="entry name" value="Aminotrans_IV"/>
</dbReference>
<dbReference type="InterPro" id="IPR043131">
    <property type="entry name" value="BCAT-like_N"/>
</dbReference>
<dbReference type="RefSeq" id="WP_059743862.1">
    <property type="nucleotide sequence ID" value="NZ_LRDC01000001.1"/>
</dbReference>
<dbReference type="InterPro" id="IPR017824">
    <property type="entry name" value="Aminodeoxychorismate_lyase_IV"/>
</dbReference>
<protein>
    <recommendedName>
        <fullName evidence="11 12">Aminodeoxychorismate lyase</fullName>
        <ecNumber evidence="8 12">4.1.3.38</ecNumber>
    </recommendedName>
</protein>
<evidence type="ECO:0000256" key="9">
    <source>
        <dbReference type="ARBA" id="ARBA00049529"/>
    </source>
</evidence>
<comment type="cofactor">
    <cofactor evidence="1 14">
        <name>pyridoxal 5'-phosphate</name>
        <dbReference type="ChEBI" id="CHEBI:597326"/>
    </cofactor>
</comment>
<dbReference type="PANTHER" id="PTHR42743:SF2">
    <property type="entry name" value="AMINODEOXYCHORISMATE LYASE"/>
    <property type="match status" value="1"/>
</dbReference>
<accession>A0A106C2Z8</accession>
<evidence type="ECO:0000256" key="12">
    <source>
        <dbReference type="NCBIfam" id="TIGR03461"/>
    </source>
</evidence>
<dbReference type="CDD" id="cd01559">
    <property type="entry name" value="ADCL_like"/>
    <property type="match status" value="1"/>
</dbReference>
<comment type="subunit">
    <text evidence="3">Homodimer.</text>
</comment>
<comment type="catalytic activity">
    <reaction evidence="9">
        <text>4-amino-4-deoxychorismate = 4-aminobenzoate + pyruvate + H(+)</text>
        <dbReference type="Rhea" id="RHEA:16201"/>
        <dbReference type="ChEBI" id="CHEBI:15361"/>
        <dbReference type="ChEBI" id="CHEBI:15378"/>
        <dbReference type="ChEBI" id="CHEBI:17836"/>
        <dbReference type="ChEBI" id="CHEBI:58406"/>
        <dbReference type="EC" id="4.1.3.38"/>
    </reaction>
</comment>
<dbReference type="GO" id="GO:0008153">
    <property type="term" value="P:4-aminobenzoate biosynthetic process"/>
    <property type="evidence" value="ECO:0007669"/>
    <property type="project" value="UniProtKB-UniRule"/>
</dbReference>
<dbReference type="InterPro" id="IPR036038">
    <property type="entry name" value="Aminotransferase-like"/>
</dbReference>
<evidence type="ECO:0000313" key="15">
    <source>
        <dbReference type="EMBL" id="KVX03291.1"/>
    </source>
</evidence>
<keyword evidence="4 14" id="KW-0663">Pyridoxal phosphate</keyword>
<gene>
    <name evidence="15" type="ORF">AWJ07_01585</name>
</gene>
<dbReference type="Pfam" id="PF01063">
    <property type="entry name" value="Aminotran_4"/>
    <property type="match status" value="1"/>
</dbReference>
<dbReference type="Gene3D" id="3.20.10.10">
    <property type="entry name" value="D-amino Acid Aminotransferase, subunit A, domain 2"/>
    <property type="match status" value="1"/>
</dbReference>
<keyword evidence="6 15" id="KW-0456">Lyase</keyword>
<dbReference type="InterPro" id="IPR018300">
    <property type="entry name" value="Aminotrans_IV_CS"/>
</dbReference>
<dbReference type="InterPro" id="IPR050571">
    <property type="entry name" value="Class-IV_PLP-Dep_Aminotrnsfr"/>
</dbReference>
<dbReference type="SUPFAM" id="SSF56752">
    <property type="entry name" value="D-aminoacid aminotransferase-like PLP-dependent enzymes"/>
    <property type="match status" value="1"/>
</dbReference>
<evidence type="ECO:0000256" key="2">
    <source>
        <dbReference type="ARBA" id="ARBA00009320"/>
    </source>
</evidence>
<dbReference type="InterPro" id="IPR043132">
    <property type="entry name" value="BCAT-like_C"/>
</dbReference>
<evidence type="ECO:0000256" key="4">
    <source>
        <dbReference type="ARBA" id="ARBA00022898"/>
    </source>
</evidence>
<comment type="function">
    <text evidence="10">Involved in the biosynthesis of p-aminobenzoate (PABA), a precursor of tetrahydrofolate. Converts 4-amino-4-deoxychorismate into 4-aminobenzoate (PABA) and pyruvate.</text>
</comment>
<dbReference type="PANTHER" id="PTHR42743">
    <property type="entry name" value="AMINO-ACID AMINOTRANSFERASE"/>
    <property type="match status" value="1"/>
</dbReference>
<proteinExistence type="inferred from homology"/>
<dbReference type="Proteomes" id="UP000055702">
    <property type="component" value="Unassembled WGS sequence"/>
</dbReference>
<comment type="caution">
    <text evidence="15">The sequence shown here is derived from an EMBL/GenBank/DDBJ whole genome shotgun (WGS) entry which is preliminary data.</text>
</comment>
<dbReference type="GO" id="GO:0005829">
    <property type="term" value="C:cytosol"/>
    <property type="evidence" value="ECO:0007669"/>
    <property type="project" value="TreeGrafter"/>
</dbReference>
<dbReference type="EC" id="4.1.3.38" evidence="8 12"/>
<sequence>MATVWVNHVENGLISPFDRGVAYGDGVFATMRTASSDMPAGILFLDGHISRLLQSCERLSIKWHPSDLLIQQLILLAQQYPQHCIKLLLTRGVGGRGYQAPLSVNVTEVVSVHPIPEHYLDWQQSGISLASSPICLGRQPLLAGIKHLNRLEQVLIKSQPLPSTHQDWLVFDCDGNVIESSMANIFVVKNGHVFTPAITHAGVSGVMRETLIDTLLCKGISVMATQLTLGDIQAANNIFITNSLFGIVDVTAIDDFQFSRWTQTSRFRHILSVNLSS</sequence>
<organism evidence="15">
    <name type="scientific">Shewanella frigidimarina</name>
    <dbReference type="NCBI Taxonomy" id="56812"/>
    <lineage>
        <taxon>Bacteria</taxon>
        <taxon>Pseudomonadati</taxon>
        <taxon>Pseudomonadota</taxon>
        <taxon>Gammaproteobacteria</taxon>
        <taxon>Alteromonadales</taxon>
        <taxon>Shewanellaceae</taxon>
        <taxon>Shewanella</taxon>
    </lineage>
</organism>
<dbReference type="PROSITE" id="PS00770">
    <property type="entry name" value="AA_TRANSFER_CLASS_4"/>
    <property type="match status" value="1"/>
</dbReference>
<dbReference type="NCBIfam" id="NF004761">
    <property type="entry name" value="PRK06092.1"/>
    <property type="match status" value="1"/>
</dbReference>
<dbReference type="AlphaFoldDB" id="A0A106C2Z8"/>
<evidence type="ECO:0000256" key="14">
    <source>
        <dbReference type="RuleBase" id="RU004516"/>
    </source>
</evidence>